<keyword evidence="2" id="KW-0813">Transport</keyword>
<feature type="transmembrane region" description="Helical" evidence="7">
    <location>
        <begin position="20"/>
        <end position="40"/>
    </location>
</feature>
<feature type="transmembrane region" description="Helical" evidence="7">
    <location>
        <begin position="389"/>
        <end position="409"/>
    </location>
</feature>
<reference evidence="10" key="1">
    <citation type="journal article" date="2019" name="Int. J. Syst. Evol. Microbiol.">
        <title>The Global Catalogue of Microorganisms (GCM) 10K type strain sequencing project: providing services to taxonomists for standard genome sequencing and annotation.</title>
        <authorList>
            <consortium name="The Broad Institute Genomics Platform"/>
            <consortium name="The Broad Institute Genome Sequencing Center for Infectious Disease"/>
            <person name="Wu L."/>
            <person name="Ma J."/>
        </authorList>
    </citation>
    <scope>NUCLEOTIDE SEQUENCE [LARGE SCALE GENOMIC DNA]</scope>
    <source>
        <strain evidence="10">CGMCC 1.16306</strain>
    </source>
</reference>
<feature type="transmembrane region" description="Helical" evidence="7">
    <location>
        <begin position="238"/>
        <end position="260"/>
    </location>
</feature>
<feature type="transmembrane region" description="Helical" evidence="7">
    <location>
        <begin position="157"/>
        <end position="179"/>
    </location>
</feature>
<dbReference type="EMBL" id="JBHSFW010000013">
    <property type="protein sequence ID" value="MFC4619910.1"/>
    <property type="molecule type" value="Genomic_DNA"/>
</dbReference>
<feature type="transmembrane region" description="Helical" evidence="7">
    <location>
        <begin position="185"/>
        <end position="203"/>
    </location>
</feature>
<evidence type="ECO:0000313" key="10">
    <source>
        <dbReference type="Proteomes" id="UP001596022"/>
    </source>
</evidence>
<feature type="transmembrane region" description="Helical" evidence="7">
    <location>
        <begin position="272"/>
        <end position="293"/>
    </location>
</feature>
<organism evidence="9 10">
    <name type="scientific">Camelliibacillus cellulosilyticus</name>
    <dbReference type="NCBI Taxonomy" id="2174486"/>
    <lineage>
        <taxon>Bacteria</taxon>
        <taxon>Bacillati</taxon>
        <taxon>Bacillota</taxon>
        <taxon>Bacilli</taxon>
        <taxon>Bacillales</taxon>
        <taxon>Sporolactobacillaceae</taxon>
        <taxon>Camelliibacillus</taxon>
    </lineage>
</organism>
<dbReference type="InterPro" id="IPR011701">
    <property type="entry name" value="MFS"/>
</dbReference>
<name>A0ABV9GTC9_9BACL</name>
<dbReference type="RefSeq" id="WP_376846999.1">
    <property type="nucleotide sequence ID" value="NZ_JBHSFW010000013.1"/>
</dbReference>
<feature type="transmembrane region" description="Helical" evidence="7">
    <location>
        <begin position="323"/>
        <end position="343"/>
    </location>
</feature>
<sequence length="418" mass="45458">MEQAEMKLKSTARLKGKHSLFANHRFVFLWLASAASSFSLSTYMLSEEWYVVSGLGRPSMLGVVMMLTMIPRVALMFIGGSLADHFERRKVLFYSDFIRGILVGGMALLVLSGSLNIWMLMVFALLFGTLDAFFWPASRSMIPFIVDQGQLTRANSIIQGTSQFLTIIGPAIAAVLIHWISYQGVFAVTAFLLLFGSLLNWGIKEEVKKEPKAKKTSILNDLKETIAYIRKESYLKTMMGIGIVLNFFISGPISVGLPILVKNVLHGQAIDLSFIEASLSIGMVAGAVLAGVLNIKKKRAVINIALLIFVSLSFAFLSQIGSVWSGMLFSGLSGLGLAASNIVGASLTQTFVDRGQMGRVQSLMAMTSMGLIPLSFAIVSVLLSTGVPIQWLMLVASGVTTLVSIAILVRVRLLWTID</sequence>
<dbReference type="InterPro" id="IPR036259">
    <property type="entry name" value="MFS_trans_sf"/>
</dbReference>
<dbReference type="PANTHER" id="PTHR23513:SF6">
    <property type="entry name" value="MAJOR FACILITATOR SUPERFAMILY ASSOCIATED DOMAIN-CONTAINING PROTEIN"/>
    <property type="match status" value="1"/>
</dbReference>
<dbReference type="CDD" id="cd06173">
    <property type="entry name" value="MFS_MefA_like"/>
    <property type="match status" value="1"/>
</dbReference>
<evidence type="ECO:0000256" key="3">
    <source>
        <dbReference type="ARBA" id="ARBA00022475"/>
    </source>
</evidence>
<evidence type="ECO:0000256" key="1">
    <source>
        <dbReference type="ARBA" id="ARBA00004651"/>
    </source>
</evidence>
<feature type="transmembrane region" description="Helical" evidence="7">
    <location>
        <begin position="117"/>
        <end position="136"/>
    </location>
</feature>
<keyword evidence="5 7" id="KW-1133">Transmembrane helix</keyword>
<evidence type="ECO:0000313" key="9">
    <source>
        <dbReference type="EMBL" id="MFC4619910.1"/>
    </source>
</evidence>
<dbReference type="Proteomes" id="UP001596022">
    <property type="component" value="Unassembled WGS sequence"/>
</dbReference>
<dbReference type="Pfam" id="PF07690">
    <property type="entry name" value="MFS_1"/>
    <property type="match status" value="1"/>
</dbReference>
<proteinExistence type="predicted"/>
<dbReference type="PROSITE" id="PS50850">
    <property type="entry name" value="MFS"/>
    <property type="match status" value="1"/>
</dbReference>
<protein>
    <submittedName>
        <fullName evidence="9">MFS transporter</fullName>
    </submittedName>
</protein>
<gene>
    <name evidence="9" type="ORF">ACFO4N_14450</name>
</gene>
<evidence type="ECO:0000256" key="2">
    <source>
        <dbReference type="ARBA" id="ARBA00022448"/>
    </source>
</evidence>
<feature type="transmembrane region" description="Helical" evidence="7">
    <location>
        <begin position="363"/>
        <end position="383"/>
    </location>
</feature>
<keyword evidence="4 7" id="KW-0812">Transmembrane</keyword>
<evidence type="ECO:0000256" key="7">
    <source>
        <dbReference type="SAM" id="Phobius"/>
    </source>
</evidence>
<feature type="domain" description="Major facilitator superfamily (MFS) profile" evidence="8">
    <location>
        <begin position="235"/>
        <end position="418"/>
    </location>
</feature>
<comment type="subcellular location">
    <subcellularLocation>
        <location evidence="1">Cell membrane</location>
        <topology evidence="1">Multi-pass membrane protein</topology>
    </subcellularLocation>
</comment>
<feature type="transmembrane region" description="Helical" evidence="7">
    <location>
        <begin position="91"/>
        <end position="111"/>
    </location>
</feature>
<dbReference type="SUPFAM" id="SSF103473">
    <property type="entry name" value="MFS general substrate transporter"/>
    <property type="match status" value="1"/>
</dbReference>
<feature type="transmembrane region" description="Helical" evidence="7">
    <location>
        <begin position="60"/>
        <end position="79"/>
    </location>
</feature>
<keyword evidence="6 7" id="KW-0472">Membrane</keyword>
<keyword evidence="3" id="KW-1003">Cell membrane</keyword>
<dbReference type="PANTHER" id="PTHR23513">
    <property type="entry name" value="INTEGRAL MEMBRANE EFFLUX PROTEIN-RELATED"/>
    <property type="match status" value="1"/>
</dbReference>
<evidence type="ECO:0000256" key="4">
    <source>
        <dbReference type="ARBA" id="ARBA00022692"/>
    </source>
</evidence>
<comment type="caution">
    <text evidence="9">The sequence shown here is derived from an EMBL/GenBank/DDBJ whole genome shotgun (WGS) entry which is preliminary data.</text>
</comment>
<feature type="transmembrane region" description="Helical" evidence="7">
    <location>
        <begin position="300"/>
        <end position="317"/>
    </location>
</feature>
<evidence type="ECO:0000259" key="8">
    <source>
        <dbReference type="PROSITE" id="PS50850"/>
    </source>
</evidence>
<dbReference type="Gene3D" id="1.20.1250.20">
    <property type="entry name" value="MFS general substrate transporter like domains"/>
    <property type="match status" value="1"/>
</dbReference>
<accession>A0ABV9GTC9</accession>
<dbReference type="InterPro" id="IPR020846">
    <property type="entry name" value="MFS_dom"/>
</dbReference>
<evidence type="ECO:0000256" key="5">
    <source>
        <dbReference type="ARBA" id="ARBA00022989"/>
    </source>
</evidence>
<evidence type="ECO:0000256" key="6">
    <source>
        <dbReference type="ARBA" id="ARBA00023136"/>
    </source>
</evidence>
<keyword evidence="10" id="KW-1185">Reference proteome</keyword>